<feature type="compositionally biased region" description="Basic and acidic residues" evidence="1">
    <location>
        <begin position="1"/>
        <end position="18"/>
    </location>
</feature>
<sequence>MLARGRQEERRADEEERNAGNYLFGKERFARKAPIPEGEKEKDRRSRSRVVPAIAVARSVSRSELLLSRNVPRNIARRCQTCFRFGGKSPRGTVKKKKKIRRDDRVGDRCDAIPCTGADD</sequence>
<dbReference type="Proteomes" id="UP001430953">
    <property type="component" value="Unassembled WGS sequence"/>
</dbReference>
<protein>
    <submittedName>
        <fullName evidence="2">Uncharacterized protein</fullName>
    </submittedName>
</protein>
<evidence type="ECO:0000313" key="2">
    <source>
        <dbReference type="EMBL" id="KAL0104855.1"/>
    </source>
</evidence>
<dbReference type="EMBL" id="JADYXP020000019">
    <property type="protein sequence ID" value="KAL0104855.1"/>
    <property type="molecule type" value="Genomic_DNA"/>
</dbReference>
<evidence type="ECO:0000313" key="3">
    <source>
        <dbReference type="Proteomes" id="UP001430953"/>
    </source>
</evidence>
<reference evidence="2 3" key="1">
    <citation type="submission" date="2023-03" db="EMBL/GenBank/DDBJ databases">
        <title>High recombination rates correlate with genetic variation in Cardiocondyla obscurior ants.</title>
        <authorList>
            <person name="Errbii M."/>
        </authorList>
    </citation>
    <scope>NUCLEOTIDE SEQUENCE [LARGE SCALE GENOMIC DNA]</scope>
    <source>
        <strain evidence="2">Alpha-2009</strain>
        <tissue evidence="2">Whole body</tissue>
    </source>
</reference>
<comment type="caution">
    <text evidence="2">The sequence shown here is derived from an EMBL/GenBank/DDBJ whole genome shotgun (WGS) entry which is preliminary data.</text>
</comment>
<organism evidence="2 3">
    <name type="scientific">Cardiocondyla obscurior</name>
    <dbReference type="NCBI Taxonomy" id="286306"/>
    <lineage>
        <taxon>Eukaryota</taxon>
        <taxon>Metazoa</taxon>
        <taxon>Ecdysozoa</taxon>
        <taxon>Arthropoda</taxon>
        <taxon>Hexapoda</taxon>
        <taxon>Insecta</taxon>
        <taxon>Pterygota</taxon>
        <taxon>Neoptera</taxon>
        <taxon>Endopterygota</taxon>
        <taxon>Hymenoptera</taxon>
        <taxon>Apocrita</taxon>
        <taxon>Aculeata</taxon>
        <taxon>Formicoidea</taxon>
        <taxon>Formicidae</taxon>
        <taxon>Myrmicinae</taxon>
        <taxon>Cardiocondyla</taxon>
    </lineage>
</organism>
<gene>
    <name evidence="2" type="ORF">PUN28_016476</name>
</gene>
<feature type="region of interest" description="Disordered" evidence="1">
    <location>
        <begin position="1"/>
        <end position="50"/>
    </location>
</feature>
<evidence type="ECO:0000256" key="1">
    <source>
        <dbReference type="SAM" id="MobiDB-lite"/>
    </source>
</evidence>
<dbReference type="AlphaFoldDB" id="A0AAW2EPJ9"/>
<proteinExistence type="predicted"/>
<accession>A0AAW2EPJ9</accession>
<keyword evidence="3" id="KW-1185">Reference proteome</keyword>
<name>A0AAW2EPJ9_9HYME</name>